<dbReference type="STRING" id="670483.S7PU96"/>
<organism evidence="2 3">
    <name type="scientific">Gloeophyllum trabeum (strain ATCC 11539 / FP-39264 / Madison 617)</name>
    <name type="common">Brown rot fungus</name>
    <dbReference type="NCBI Taxonomy" id="670483"/>
    <lineage>
        <taxon>Eukaryota</taxon>
        <taxon>Fungi</taxon>
        <taxon>Dikarya</taxon>
        <taxon>Basidiomycota</taxon>
        <taxon>Agaricomycotina</taxon>
        <taxon>Agaricomycetes</taxon>
        <taxon>Gloeophyllales</taxon>
        <taxon>Gloeophyllaceae</taxon>
        <taxon>Gloeophyllum</taxon>
    </lineage>
</organism>
<keyword evidence="3" id="KW-1185">Reference proteome</keyword>
<dbReference type="OrthoDB" id="3365917at2759"/>
<protein>
    <submittedName>
        <fullName evidence="2">Uncharacterized protein</fullName>
    </submittedName>
</protein>
<evidence type="ECO:0000256" key="1">
    <source>
        <dbReference type="SAM" id="MobiDB-lite"/>
    </source>
</evidence>
<dbReference type="EMBL" id="KB469313">
    <property type="protein sequence ID" value="EPQ50902.1"/>
    <property type="molecule type" value="Genomic_DNA"/>
</dbReference>
<evidence type="ECO:0000313" key="2">
    <source>
        <dbReference type="EMBL" id="EPQ50902.1"/>
    </source>
</evidence>
<gene>
    <name evidence="2" type="ORF">GLOTRDRAFT_133640</name>
</gene>
<feature type="compositionally biased region" description="Low complexity" evidence="1">
    <location>
        <begin position="55"/>
        <end position="79"/>
    </location>
</feature>
<feature type="region of interest" description="Disordered" evidence="1">
    <location>
        <begin position="1"/>
        <end position="91"/>
    </location>
</feature>
<dbReference type="KEGG" id="gtr:GLOTRDRAFT_133640"/>
<evidence type="ECO:0000313" key="3">
    <source>
        <dbReference type="Proteomes" id="UP000030669"/>
    </source>
</evidence>
<dbReference type="RefSeq" id="XP_007870776.1">
    <property type="nucleotide sequence ID" value="XM_007872585.1"/>
</dbReference>
<dbReference type="Proteomes" id="UP000030669">
    <property type="component" value="Unassembled WGS sequence"/>
</dbReference>
<sequence>MYIPRPHASRRKLGRRKGGGGGGKSSGSKGDHDGGGEEGGSSSGGKVSSGGSGEGQSASRGSSVPVVLSGGPVPGRSGSTTASAYGAGDNRTVVIPPGQAFAGRSAGGGTRADIYGTRTYGSGYPGISARGVDGRGLPFYFWPVVWGGAVGYGAEYLHDNEYGEPNNSSRPGGSMYDMTLQSVSGNTTVHVLADNTTVTSLASSIVVNCSSFLTLDSDLAVPVPYNDSSPISPKPEQAIQYYRASSIVLMLDGYNDTAALLDNASMPDAPVPSWANGMFLTCVNETIGAAAPLVDPQSEDRAIAGATKVGWPDQHLTAFVCLVWLLWTLI</sequence>
<feature type="compositionally biased region" description="Basic residues" evidence="1">
    <location>
        <begin position="7"/>
        <end position="18"/>
    </location>
</feature>
<dbReference type="HOGENOM" id="CLU_057147_1_0_1"/>
<feature type="compositionally biased region" description="Gly residues" evidence="1">
    <location>
        <begin position="37"/>
        <end position="54"/>
    </location>
</feature>
<accession>S7PU96</accession>
<reference evidence="2 3" key="1">
    <citation type="journal article" date="2012" name="Science">
        <title>The Paleozoic origin of enzymatic lignin decomposition reconstructed from 31 fungal genomes.</title>
        <authorList>
            <person name="Floudas D."/>
            <person name="Binder M."/>
            <person name="Riley R."/>
            <person name="Barry K."/>
            <person name="Blanchette R.A."/>
            <person name="Henrissat B."/>
            <person name="Martinez A.T."/>
            <person name="Otillar R."/>
            <person name="Spatafora J.W."/>
            <person name="Yadav J.S."/>
            <person name="Aerts A."/>
            <person name="Benoit I."/>
            <person name="Boyd A."/>
            <person name="Carlson A."/>
            <person name="Copeland A."/>
            <person name="Coutinho P.M."/>
            <person name="de Vries R.P."/>
            <person name="Ferreira P."/>
            <person name="Findley K."/>
            <person name="Foster B."/>
            <person name="Gaskell J."/>
            <person name="Glotzer D."/>
            <person name="Gorecki P."/>
            <person name="Heitman J."/>
            <person name="Hesse C."/>
            <person name="Hori C."/>
            <person name="Igarashi K."/>
            <person name="Jurgens J.A."/>
            <person name="Kallen N."/>
            <person name="Kersten P."/>
            <person name="Kohler A."/>
            <person name="Kuees U."/>
            <person name="Kumar T.K.A."/>
            <person name="Kuo A."/>
            <person name="LaButti K."/>
            <person name="Larrondo L.F."/>
            <person name="Lindquist E."/>
            <person name="Ling A."/>
            <person name="Lombard V."/>
            <person name="Lucas S."/>
            <person name="Lundell T."/>
            <person name="Martin R."/>
            <person name="McLaughlin D.J."/>
            <person name="Morgenstern I."/>
            <person name="Morin E."/>
            <person name="Murat C."/>
            <person name="Nagy L.G."/>
            <person name="Nolan M."/>
            <person name="Ohm R.A."/>
            <person name="Patyshakuliyeva A."/>
            <person name="Rokas A."/>
            <person name="Ruiz-Duenas F.J."/>
            <person name="Sabat G."/>
            <person name="Salamov A."/>
            <person name="Samejima M."/>
            <person name="Schmutz J."/>
            <person name="Slot J.C."/>
            <person name="St John F."/>
            <person name="Stenlid J."/>
            <person name="Sun H."/>
            <person name="Sun S."/>
            <person name="Syed K."/>
            <person name="Tsang A."/>
            <person name="Wiebenga A."/>
            <person name="Young D."/>
            <person name="Pisabarro A."/>
            <person name="Eastwood D.C."/>
            <person name="Martin F."/>
            <person name="Cullen D."/>
            <person name="Grigoriev I.V."/>
            <person name="Hibbett D.S."/>
        </authorList>
    </citation>
    <scope>NUCLEOTIDE SEQUENCE [LARGE SCALE GENOMIC DNA]</scope>
    <source>
        <strain evidence="2 3">ATCC 11539</strain>
    </source>
</reference>
<dbReference type="eggNOG" id="ENOG502SQIM">
    <property type="taxonomic scope" value="Eukaryota"/>
</dbReference>
<dbReference type="AlphaFoldDB" id="S7PU96"/>
<name>S7PU96_GLOTA</name>
<dbReference type="GeneID" id="19302764"/>
<dbReference type="OMA" id="SQHLYPR"/>
<proteinExistence type="predicted"/>